<dbReference type="InterPro" id="IPR016162">
    <property type="entry name" value="Ald_DH_N"/>
</dbReference>
<comment type="similarity">
    <text evidence="2">Belongs to the aldehyde dehydrogenase family.</text>
</comment>
<dbReference type="PANTHER" id="PTHR43353">
    <property type="entry name" value="SUCCINATE-SEMIALDEHYDE DEHYDROGENASE, MITOCHONDRIAL"/>
    <property type="match status" value="1"/>
</dbReference>
<comment type="caution">
    <text evidence="5">The sequence shown here is derived from an EMBL/GenBank/DDBJ whole genome shotgun (WGS) entry which is preliminary data.</text>
</comment>
<evidence type="ECO:0000313" key="6">
    <source>
        <dbReference type="Proteomes" id="UP000315783"/>
    </source>
</evidence>
<dbReference type="InterPro" id="IPR015590">
    <property type="entry name" value="Aldehyde_DH_dom"/>
</dbReference>
<proteinExistence type="inferred from homology"/>
<evidence type="ECO:0000259" key="4">
    <source>
        <dbReference type="Pfam" id="PF00171"/>
    </source>
</evidence>
<dbReference type="SUPFAM" id="SSF53720">
    <property type="entry name" value="ALDH-like"/>
    <property type="match status" value="1"/>
</dbReference>
<dbReference type="CDD" id="cd07103">
    <property type="entry name" value="ALDH_F5_SSADH_GabD"/>
    <property type="match status" value="1"/>
</dbReference>
<organism evidence="5 6">
    <name type="scientific">Cordyceps javanica</name>
    <dbReference type="NCBI Taxonomy" id="43265"/>
    <lineage>
        <taxon>Eukaryota</taxon>
        <taxon>Fungi</taxon>
        <taxon>Dikarya</taxon>
        <taxon>Ascomycota</taxon>
        <taxon>Pezizomycotina</taxon>
        <taxon>Sordariomycetes</taxon>
        <taxon>Hypocreomycetidae</taxon>
        <taxon>Hypocreales</taxon>
        <taxon>Cordycipitaceae</taxon>
        <taxon>Cordyceps</taxon>
    </lineage>
</organism>
<dbReference type="Pfam" id="PF00171">
    <property type="entry name" value="Aldedh"/>
    <property type="match status" value="1"/>
</dbReference>
<evidence type="ECO:0000313" key="5">
    <source>
        <dbReference type="EMBL" id="TQV90742.1"/>
    </source>
</evidence>
<dbReference type="InterPro" id="IPR016161">
    <property type="entry name" value="Ald_DH/histidinol_DH"/>
</dbReference>
<sequence>MSASTELPFTLKDSSLLKGQSYVNAKWVEAKSGKRFNVIDPGSDKSWASCPDNGPEDVDAAVNAAQAAFQTYRKVNPRKRAQLLLAWHKLIDENKDDLATIMTWESGKPLAEAYGEIAYAQSFTWWFAGEAERIQGSVSVPSAPNRRVMIVKQPIGVAVALVPWNFPMAMILRKAGAAFAAGCTMIVKPSPETPLTCLALAELISRAGYAPGVFNVLTTSLANTPPLSEALCLHPDVHKVSFTGSTRVGKLVAGLCARNLKKCTLELGGNCPFIVFDDANLDQALEQFMALKWRHAGQACITANRLYVQSSVYEKFTEMLVNKTRGLVVGHGATDGTTMGPVTTPNGIKKAEEQVSDALNLGAKLVLGSGKGCLKDGAGNGNGVSGYFMEPTILTGMTKDMLMTREETFAPVCGLYSFDTEEEATQWANDTSMGLASYAFTKNMDRVFRLSENLDAGMIGINTGNSSAAESPFGGMKESGYGKESGKDVAVNEYLVAKTPTTANILAGFLDLPGELRNYIYEFILLQKEPLNPFVYYMPQANLTTGLFRANRTIHQETTLFLYSRNVFDVSNAGPGQVSSFIERIGNSNAGYIRHIITTFPSFLYLDPGDVTFKDDSFETLKTIQAACTGLSTLETSLGSTNSMELRLDNLDHHKLATEALELVDTHFRAISSIQEIVLNVFEDGPSDYLRSIMTSYGWTIKTTEYEEEEEDDRYSDFDYDDYHHDYDDYHHDYDSGDEYDIDNDSDFWRRAAD</sequence>
<dbReference type="PANTHER" id="PTHR43353:SF7">
    <property type="entry name" value="SUCCINATE SEMIALDEHYDE DEHYDROGENASE (EUROFUNG)"/>
    <property type="match status" value="1"/>
</dbReference>
<accession>A0A545VKM1</accession>
<reference evidence="5 6" key="1">
    <citation type="journal article" date="2019" name="Appl. Microbiol. Biotechnol.">
        <title>Genome sequence of Isaria javanica and comparative genome analysis insights into family S53 peptidase evolution in fungal entomopathogens.</title>
        <authorList>
            <person name="Lin R."/>
            <person name="Zhang X."/>
            <person name="Xin B."/>
            <person name="Zou M."/>
            <person name="Gao Y."/>
            <person name="Qin F."/>
            <person name="Hu Q."/>
            <person name="Xie B."/>
            <person name="Cheng X."/>
        </authorList>
    </citation>
    <scope>NUCLEOTIDE SEQUENCE [LARGE SCALE GENOMIC DNA]</scope>
    <source>
        <strain evidence="5 6">IJ1G</strain>
    </source>
</reference>
<dbReference type="EMBL" id="SPUK01000024">
    <property type="protein sequence ID" value="TQV90742.1"/>
    <property type="molecule type" value="Genomic_DNA"/>
</dbReference>
<dbReference type="GO" id="GO:0009450">
    <property type="term" value="P:gamma-aminobutyric acid catabolic process"/>
    <property type="evidence" value="ECO:0007669"/>
    <property type="project" value="TreeGrafter"/>
</dbReference>
<evidence type="ECO:0000256" key="3">
    <source>
        <dbReference type="ARBA" id="ARBA00023002"/>
    </source>
</evidence>
<dbReference type="GO" id="GO:0004777">
    <property type="term" value="F:succinate-semialdehyde dehydrogenase (NAD+) activity"/>
    <property type="evidence" value="ECO:0007669"/>
    <property type="project" value="TreeGrafter"/>
</dbReference>
<keyword evidence="6" id="KW-1185">Reference proteome</keyword>
<evidence type="ECO:0000256" key="1">
    <source>
        <dbReference type="ARBA" id="ARBA00005176"/>
    </source>
</evidence>
<dbReference type="FunFam" id="3.40.605.10:FF:000023">
    <property type="entry name" value="Succinate-semialdehyde dehydrogenase (Eurofung)"/>
    <property type="match status" value="1"/>
</dbReference>
<dbReference type="InterPro" id="IPR050740">
    <property type="entry name" value="Aldehyde_DH_Superfamily"/>
</dbReference>
<dbReference type="InterPro" id="IPR016163">
    <property type="entry name" value="Ald_DH_C"/>
</dbReference>
<dbReference type="Proteomes" id="UP000315783">
    <property type="component" value="Unassembled WGS sequence"/>
</dbReference>
<evidence type="ECO:0000256" key="2">
    <source>
        <dbReference type="ARBA" id="ARBA00009986"/>
    </source>
</evidence>
<dbReference type="Gene3D" id="3.40.605.10">
    <property type="entry name" value="Aldehyde Dehydrogenase, Chain A, domain 1"/>
    <property type="match status" value="1"/>
</dbReference>
<gene>
    <name evidence="5" type="ORF">IF1G_10694</name>
</gene>
<dbReference type="AlphaFoldDB" id="A0A545VKM1"/>
<name>A0A545VKM1_9HYPO</name>
<protein>
    <submittedName>
        <fullName evidence="5">Succinate-semialdehyde dehydrogenase</fullName>
    </submittedName>
</protein>
<dbReference type="STRING" id="43265.A0A545VKM1"/>
<feature type="domain" description="Aldehyde dehydrogenase" evidence="4">
    <location>
        <begin position="27"/>
        <end position="499"/>
    </location>
</feature>
<dbReference type="FunFam" id="3.40.309.10:FF:000004">
    <property type="entry name" value="Succinate-semialdehyde dehydrogenase I"/>
    <property type="match status" value="1"/>
</dbReference>
<dbReference type="OrthoDB" id="310895at2759"/>
<dbReference type="GO" id="GO:0005737">
    <property type="term" value="C:cytoplasm"/>
    <property type="evidence" value="ECO:0007669"/>
    <property type="project" value="TreeGrafter"/>
</dbReference>
<comment type="pathway">
    <text evidence="1">Amino-acid degradation; 4-aminobutanoate degradation.</text>
</comment>
<dbReference type="Gene3D" id="3.40.309.10">
    <property type="entry name" value="Aldehyde Dehydrogenase, Chain A, domain 2"/>
    <property type="match status" value="1"/>
</dbReference>
<keyword evidence="3" id="KW-0560">Oxidoreductase</keyword>